<dbReference type="PANTHER" id="PTHR31793">
    <property type="entry name" value="4-HYDROXYBENZOYL-COA THIOESTERASE FAMILY MEMBER"/>
    <property type="match status" value="1"/>
</dbReference>
<evidence type="ECO:0000313" key="4">
    <source>
        <dbReference type="Proteomes" id="UP001165679"/>
    </source>
</evidence>
<dbReference type="CDD" id="cd00586">
    <property type="entry name" value="4HBT"/>
    <property type="match status" value="1"/>
</dbReference>
<keyword evidence="2" id="KW-0378">Hydrolase</keyword>
<comment type="similarity">
    <text evidence="1">Belongs to the 4-hydroxybenzoyl-CoA thioesterase family.</text>
</comment>
<dbReference type="GO" id="GO:0047617">
    <property type="term" value="F:fatty acyl-CoA hydrolase activity"/>
    <property type="evidence" value="ECO:0007669"/>
    <property type="project" value="TreeGrafter"/>
</dbReference>
<sequence>MSRPAPPSRAEFRYFLPITTRWMDNDAYGHVNNVVYYSWIDTAVNRFLLDHRLLEIGTSPTVGIVAETGCRYLSQIAYPDEVTVGLAVAKLGRSSVRYAVAIFRADDEQASAEGHFVHVYVDRATMRPVPIPDHVRAEMEKIHASG</sequence>
<dbReference type="InterPro" id="IPR050563">
    <property type="entry name" value="4-hydroxybenzoyl-CoA_TE"/>
</dbReference>
<dbReference type="AlphaFoldDB" id="A0AA41YJ15"/>
<reference evidence="3" key="2">
    <citation type="submission" date="2022-10" db="EMBL/GenBank/DDBJ databases">
        <authorList>
            <person name="Trinh H.N."/>
        </authorList>
    </citation>
    <scope>NUCLEOTIDE SEQUENCE</scope>
    <source>
        <strain evidence="3">RN2-1</strain>
    </source>
</reference>
<evidence type="ECO:0000256" key="1">
    <source>
        <dbReference type="ARBA" id="ARBA00005953"/>
    </source>
</evidence>
<evidence type="ECO:0000313" key="3">
    <source>
        <dbReference type="EMBL" id="MCW3474531.1"/>
    </source>
</evidence>
<dbReference type="Gene3D" id="3.10.129.10">
    <property type="entry name" value="Hotdog Thioesterase"/>
    <property type="match status" value="1"/>
</dbReference>
<dbReference type="Proteomes" id="UP001165679">
    <property type="component" value="Unassembled WGS sequence"/>
</dbReference>
<name>A0AA41YJ15_9PROT</name>
<reference evidence="3" key="1">
    <citation type="submission" date="2022-09" db="EMBL/GenBank/DDBJ databases">
        <title>Rhodovastum sp. nov. RN2-1 isolated from soil in Seongnam, South Korea.</title>
        <authorList>
            <person name="Le N.T."/>
        </authorList>
    </citation>
    <scope>NUCLEOTIDE SEQUENCE</scope>
    <source>
        <strain evidence="3">RN2-1</strain>
    </source>
</reference>
<accession>A0AA41YJ15</accession>
<dbReference type="EMBL" id="JAPDNT010000004">
    <property type="protein sequence ID" value="MCW3474531.1"/>
    <property type="molecule type" value="Genomic_DNA"/>
</dbReference>
<dbReference type="PANTHER" id="PTHR31793:SF27">
    <property type="entry name" value="NOVEL THIOESTERASE SUPERFAMILY DOMAIN AND SAPOSIN A-TYPE DOMAIN CONTAINING PROTEIN (0610012H03RIK)"/>
    <property type="match status" value="1"/>
</dbReference>
<evidence type="ECO:0000256" key="2">
    <source>
        <dbReference type="ARBA" id="ARBA00022801"/>
    </source>
</evidence>
<gene>
    <name evidence="3" type="ORF">OL599_08030</name>
</gene>
<dbReference type="SUPFAM" id="SSF54637">
    <property type="entry name" value="Thioesterase/thiol ester dehydrase-isomerase"/>
    <property type="match status" value="1"/>
</dbReference>
<protein>
    <submittedName>
        <fullName evidence="3">Acyl-CoA thioesterase</fullName>
    </submittedName>
</protein>
<dbReference type="Pfam" id="PF13279">
    <property type="entry name" value="4HBT_2"/>
    <property type="match status" value="1"/>
</dbReference>
<dbReference type="InterPro" id="IPR029069">
    <property type="entry name" value="HotDog_dom_sf"/>
</dbReference>
<organism evidence="3 4">
    <name type="scientific">Limobrevibacterium gyesilva</name>
    <dbReference type="NCBI Taxonomy" id="2991712"/>
    <lineage>
        <taxon>Bacteria</taxon>
        <taxon>Pseudomonadati</taxon>
        <taxon>Pseudomonadota</taxon>
        <taxon>Alphaproteobacteria</taxon>
        <taxon>Acetobacterales</taxon>
        <taxon>Acetobacteraceae</taxon>
        <taxon>Limobrevibacterium</taxon>
    </lineage>
</organism>
<comment type="caution">
    <text evidence="3">The sequence shown here is derived from an EMBL/GenBank/DDBJ whole genome shotgun (WGS) entry which is preliminary data.</text>
</comment>
<proteinExistence type="inferred from homology"/>
<keyword evidence="4" id="KW-1185">Reference proteome</keyword>
<dbReference type="RefSeq" id="WP_264713173.1">
    <property type="nucleotide sequence ID" value="NZ_JAPDNT010000004.1"/>
</dbReference>